<organism evidence="2 3">
    <name type="scientific">Rhodopirellula baltica WH47</name>
    <dbReference type="NCBI Taxonomy" id="991778"/>
    <lineage>
        <taxon>Bacteria</taxon>
        <taxon>Pseudomonadati</taxon>
        <taxon>Planctomycetota</taxon>
        <taxon>Planctomycetia</taxon>
        <taxon>Pirellulales</taxon>
        <taxon>Pirellulaceae</taxon>
        <taxon>Rhodopirellula</taxon>
    </lineage>
</organism>
<reference evidence="2 3" key="1">
    <citation type="journal article" date="2013" name="Mar. Genomics">
        <title>Expression of sulfatases in Rhodopirellula baltica and the diversity of sulfatases in the genus Rhodopirellula.</title>
        <authorList>
            <person name="Wegner C.E."/>
            <person name="Richter-Heitmann T."/>
            <person name="Klindworth A."/>
            <person name="Klockow C."/>
            <person name="Richter M."/>
            <person name="Achstetter T."/>
            <person name="Glockner F.O."/>
            <person name="Harder J."/>
        </authorList>
    </citation>
    <scope>NUCLEOTIDE SEQUENCE [LARGE SCALE GENOMIC DNA]</scope>
    <source>
        <strain evidence="2 3">WH47</strain>
    </source>
</reference>
<name>F2ARS3_RHOBT</name>
<dbReference type="Proteomes" id="UP000006222">
    <property type="component" value="Unassembled WGS sequence"/>
</dbReference>
<proteinExistence type="predicted"/>
<dbReference type="EMBL" id="AFAR01000131">
    <property type="protein sequence ID" value="EGF27631.1"/>
    <property type="molecule type" value="Genomic_DNA"/>
</dbReference>
<evidence type="ECO:0000313" key="2">
    <source>
        <dbReference type="EMBL" id="EGF27631.1"/>
    </source>
</evidence>
<protein>
    <submittedName>
        <fullName evidence="2">Uncharacterized protein</fullName>
    </submittedName>
</protein>
<evidence type="ECO:0000256" key="1">
    <source>
        <dbReference type="SAM" id="MobiDB-lite"/>
    </source>
</evidence>
<sequence length="54" mass="5980">MLERTIATMQFLAGRGEILQSIGFAERGRGLTKLDSNNSREIKNATENVESEVP</sequence>
<dbReference type="AlphaFoldDB" id="F2ARS3"/>
<comment type="caution">
    <text evidence="2">The sequence shown here is derived from an EMBL/GenBank/DDBJ whole genome shotgun (WGS) entry which is preliminary data.</text>
</comment>
<feature type="region of interest" description="Disordered" evidence="1">
    <location>
        <begin position="34"/>
        <end position="54"/>
    </location>
</feature>
<gene>
    <name evidence="2" type="ORF">RBWH47_00285</name>
</gene>
<accession>F2ARS3</accession>
<dbReference type="PATRIC" id="fig|991778.3.peg.2558"/>
<evidence type="ECO:0000313" key="3">
    <source>
        <dbReference type="Proteomes" id="UP000006222"/>
    </source>
</evidence>